<evidence type="ECO:0000256" key="1">
    <source>
        <dbReference type="ARBA" id="ARBA00000829"/>
    </source>
</evidence>
<dbReference type="Proteomes" id="UP000005561">
    <property type="component" value="Unassembled WGS sequence"/>
</dbReference>
<evidence type="ECO:0000259" key="9">
    <source>
        <dbReference type="Pfam" id="PF22666"/>
    </source>
</evidence>
<dbReference type="Pfam" id="PF00703">
    <property type="entry name" value="Glyco_hydro_2"/>
    <property type="match status" value="1"/>
</dbReference>
<dbReference type="InterPro" id="IPR006102">
    <property type="entry name" value="Ig-like_GH2"/>
</dbReference>
<dbReference type="InterPro" id="IPR036156">
    <property type="entry name" value="Beta-gal/glucu_dom_sf"/>
</dbReference>
<feature type="domain" description="Beta-mannosidase-like galactose-binding" evidence="9">
    <location>
        <begin position="31"/>
        <end position="201"/>
    </location>
</feature>
<evidence type="ECO:0000259" key="7">
    <source>
        <dbReference type="Pfam" id="PF00703"/>
    </source>
</evidence>
<accession>C6LEU6</accession>
<proteinExistence type="inferred from homology"/>
<evidence type="ECO:0000256" key="5">
    <source>
        <dbReference type="ARBA" id="ARBA00023180"/>
    </source>
</evidence>
<keyword evidence="6" id="KW-0326">Glycosidase</keyword>
<organism evidence="10 11">
    <name type="scientific">Marvinbryantia formatexigens DSM 14469</name>
    <dbReference type="NCBI Taxonomy" id="478749"/>
    <lineage>
        <taxon>Bacteria</taxon>
        <taxon>Bacillati</taxon>
        <taxon>Bacillota</taxon>
        <taxon>Clostridia</taxon>
        <taxon>Lachnospirales</taxon>
        <taxon>Lachnospiraceae</taxon>
        <taxon>Marvinbryantia</taxon>
    </lineage>
</organism>
<evidence type="ECO:0000256" key="4">
    <source>
        <dbReference type="ARBA" id="ARBA00022801"/>
    </source>
</evidence>
<dbReference type="AlphaFoldDB" id="C6LEU6"/>
<comment type="similarity">
    <text evidence="2">Belongs to the glycosyl hydrolase 2 family.</text>
</comment>
<dbReference type="GO" id="GO:0005975">
    <property type="term" value="P:carbohydrate metabolic process"/>
    <property type="evidence" value="ECO:0007669"/>
    <property type="project" value="InterPro"/>
</dbReference>
<feature type="domain" description="Glycoside hydrolase family 2 immunoglobulin-like beta-sandwich" evidence="7">
    <location>
        <begin position="215"/>
        <end position="323"/>
    </location>
</feature>
<dbReference type="PANTHER" id="PTHR43730">
    <property type="entry name" value="BETA-MANNOSIDASE"/>
    <property type="match status" value="1"/>
</dbReference>
<dbReference type="Gene3D" id="2.60.40.10">
    <property type="entry name" value="Immunoglobulins"/>
    <property type="match status" value="2"/>
</dbReference>
<dbReference type="Pfam" id="PF22666">
    <property type="entry name" value="Glyco_hydro_2_N2"/>
    <property type="match status" value="1"/>
</dbReference>
<dbReference type="GO" id="GO:0006516">
    <property type="term" value="P:glycoprotein catabolic process"/>
    <property type="evidence" value="ECO:0007669"/>
    <property type="project" value="TreeGrafter"/>
</dbReference>
<dbReference type="InterPro" id="IPR041625">
    <property type="entry name" value="Beta-mannosidase_Ig"/>
</dbReference>
<evidence type="ECO:0000256" key="6">
    <source>
        <dbReference type="ARBA" id="ARBA00023295"/>
    </source>
</evidence>
<dbReference type="SUPFAM" id="SSF49303">
    <property type="entry name" value="beta-Galactosidase/glucuronidase domain"/>
    <property type="match status" value="2"/>
</dbReference>
<gene>
    <name evidence="10" type="ORF">BRYFOR_07147</name>
</gene>
<dbReference type="SUPFAM" id="SSF51445">
    <property type="entry name" value="(Trans)glycosidases"/>
    <property type="match status" value="1"/>
</dbReference>
<evidence type="ECO:0000256" key="2">
    <source>
        <dbReference type="ARBA" id="ARBA00007401"/>
    </source>
</evidence>
<dbReference type="OrthoDB" id="9801077at2"/>
<keyword evidence="11" id="KW-1185">Reference proteome</keyword>
<evidence type="ECO:0000313" key="11">
    <source>
        <dbReference type="Proteomes" id="UP000005561"/>
    </source>
</evidence>
<dbReference type="EMBL" id="ACCL02000009">
    <property type="protein sequence ID" value="EET60685.1"/>
    <property type="molecule type" value="Genomic_DNA"/>
</dbReference>
<dbReference type="Pfam" id="PF17753">
    <property type="entry name" value="Ig_mannosidase"/>
    <property type="match status" value="1"/>
</dbReference>
<dbReference type="STRING" id="168384.SAMN05660368_02424"/>
<feature type="domain" description="Beta-mannosidase Ig-fold" evidence="8">
    <location>
        <begin position="783"/>
        <end position="830"/>
    </location>
</feature>
<reference evidence="10" key="1">
    <citation type="submission" date="2009-07" db="EMBL/GenBank/DDBJ databases">
        <authorList>
            <person name="Weinstock G."/>
            <person name="Sodergren E."/>
            <person name="Clifton S."/>
            <person name="Fulton L."/>
            <person name="Fulton B."/>
            <person name="Courtney L."/>
            <person name="Fronick C."/>
            <person name="Harrison M."/>
            <person name="Strong C."/>
            <person name="Farmer C."/>
            <person name="Delahaunty K."/>
            <person name="Markovic C."/>
            <person name="Hall O."/>
            <person name="Minx P."/>
            <person name="Tomlinson C."/>
            <person name="Mitreva M."/>
            <person name="Nelson J."/>
            <person name="Hou S."/>
            <person name="Wollam A."/>
            <person name="Pepin K.H."/>
            <person name="Johnson M."/>
            <person name="Bhonagiri V."/>
            <person name="Nash W.E."/>
            <person name="Warren W."/>
            <person name="Chinwalla A."/>
            <person name="Mardis E.R."/>
            <person name="Wilson R.K."/>
        </authorList>
    </citation>
    <scope>NUCLEOTIDE SEQUENCE [LARGE SCALE GENOMIC DNA]</scope>
    <source>
        <strain evidence="10">DSM 14469</strain>
    </source>
</reference>
<dbReference type="InterPro" id="IPR054593">
    <property type="entry name" value="Beta-mannosidase-like_N2"/>
</dbReference>
<evidence type="ECO:0000256" key="3">
    <source>
        <dbReference type="ARBA" id="ARBA00012754"/>
    </source>
</evidence>
<evidence type="ECO:0000259" key="8">
    <source>
        <dbReference type="Pfam" id="PF17753"/>
    </source>
</evidence>
<dbReference type="InterPro" id="IPR050887">
    <property type="entry name" value="Beta-mannosidase_GH2"/>
</dbReference>
<name>C6LEU6_9FIRM</name>
<dbReference type="PANTHER" id="PTHR43730:SF1">
    <property type="entry name" value="BETA-MANNOSIDASE"/>
    <property type="match status" value="1"/>
</dbReference>
<dbReference type="Gene3D" id="3.20.20.80">
    <property type="entry name" value="Glycosidases"/>
    <property type="match status" value="1"/>
</dbReference>
<comment type="catalytic activity">
    <reaction evidence="1">
        <text>Hydrolysis of terminal, non-reducing beta-D-mannose residues in beta-D-mannosides.</text>
        <dbReference type="EC" id="3.2.1.25"/>
    </reaction>
</comment>
<protein>
    <recommendedName>
        <fullName evidence="3">beta-mannosidase</fullName>
        <ecNumber evidence="3">3.2.1.25</ecNumber>
    </recommendedName>
</protein>
<dbReference type="Gene3D" id="2.60.120.260">
    <property type="entry name" value="Galactose-binding domain-like"/>
    <property type="match status" value="1"/>
</dbReference>
<dbReference type="GO" id="GO:0004567">
    <property type="term" value="F:beta-mannosidase activity"/>
    <property type="evidence" value="ECO:0007669"/>
    <property type="project" value="UniProtKB-EC"/>
</dbReference>
<dbReference type="InterPro" id="IPR013783">
    <property type="entry name" value="Ig-like_fold"/>
</dbReference>
<comment type="caution">
    <text evidence="10">The sequence shown here is derived from an EMBL/GenBank/DDBJ whole genome shotgun (WGS) entry which is preliminary data.</text>
</comment>
<dbReference type="eggNOG" id="COG3250">
    <property type="taxonomic scope" value="Bacteria"/>
</dbReference>
<keyword evidence="4 10" id="KW-0378">Hydrolase</keyword>
<evidence type="ECO:0000313" key="10">
    <source>
        <dbReference type="EMBL" id="EET60685.1"/>
    </source>
</evidence>
<sequence length="844" mass="97924">MEETMVNLNSGWQLHESRLDVDKNQWASVLAQKEDWYDCSLPADVRMPLLENGVIREPLKADYCFESEWIEKRAWWFKKEFDSAEVDFDDDIIQLILEGLDSRADIFVNGNYIGTHVSVHYPFVYDIKGLLVEGTNTILVRVTTGLEEVTDKDLAELNYAVCTEYDNGGKYRSDKRRAFVRRPQYTVGWDWGPKVVSCGITGGARLEGHRQIALREVYVQTVEAAETAKLKIMLNIENLGFISSRTGAYKIRISYDGKTVYERSCSDVLLTSGYNYIEEEAVIENAQLWWPNGYGSQPLYDVEVEASCNGATEHWHKMRYGIRTISIDTSVISGEDRKFEFLVNGKKVFCKGGNWIPNDFIYARVTDEKYRALIDEAIEANFNMLRIWGGGLYERDLFYELCDERGIMLWHDFMFACATLPDHRQQFREEIRREFDYQTKRLRNHCSLALFCGSNEVHWLFNHLDNPRWGIEFSYEHAYGMSLMNILAKEIIHANCPSVAYWNSSPYGGERPNDNSLGDIHHWNCAFMSQKMEERIEAKDYDKIGAKFVSEYGYVGPCCRETIEEYMDGQPLDRSSKLWWWHSNVFEKGTVHTAIEKNYVDHADELPLDDYITYGGLVHGLMYGYSLESMKFKEHCYGGLIWMYNDAWGEVGWTIIDYYLRRKIPFYAVKRSLAHRKFAMRVVDGDVILQGINDLPEAMEVTGRFGWISFDGKEQELRDVSFRVEAGERTYLLREKLPQKDFTKGTMVLYVDSPEIANAWLRMDDMRKLAVPEAEVTCLEDRREGDDRIIRVTCNTFAHAVHVDGNWKCSDNYFDLLPGEEKTFTVKDARENALTVSAVNWQSM</sequence>
<dbReference type="SUPFAM" id="SSF49785">
    <property type="entry name" value="Galactose-binding domain-like"/>
    <property type="match status" value="1"/>
</dbReference>
<dbReference type="InterPro" id="IPR008979">
    <property type="entry name" value="Galactose-bd-like_sf"/>
</dbReference>
<dbReference type="EC" id="3.2.1.25" evidence="3"/>
<keyword evidence="5" id="KW-0325">Glycoprotein</keyword>
<dbReference type="InterPro" id="IPR017853">
    <property type="entry name" value="GH"/>
</dbReference>